<keyword evidence="2" id="KW-1185">Reference proteome</keyword>
<dbReference type="AlphaFoldDB" id="A0A2P5DKM7"/>
<accession>A0A2P5DKM7</accession>
<proteinExistence type="predicted"/>
<evidence type="ECO:0000313" key="1">
    <source>
        <dbReference type="EMBL" id="PON73840.1"/>
    </source>
</evidence>
<evidence type="ECO:0000313" key="2">
    <source>
        <dbReference type="Proteomes" id="UP000237105"/>
    </source>
</evidence>
<dbReference type="OrthoDB" id="10360965at2759"/>
<organism evidence="1 2">
    <name type="scientific">Parasponia andersonii</name>
    <name type="common">Sponia andersonii</name>
    <dbReference type="NCBI Taxonomy" id="3476"/>
    <lineage>
        <taxon>Eukaryota</taxon>
        <taxon>Viridiplantae</taxon>
        <taxon>Streptophyta</taxon>
        <taxon>Embryophyta</taxon>
        <taxon>Tracheophyta</taxon>
        <taxon>Spermatophyta</taxon>
        <taxon>Magnoliopsida</taxon>
        <taxon>eudicotyledons</taxon>
        <taxon>Gunneridae</taxon>
        <taxon>Pentapetalae</taxon>
        <taxon>rosids</taxon>
        <taxon>fabids</taxon>
        <taxon>Rosales</taxon>
        <taxon>Cannabaceae</taxon>
        <taxon>Parasponia</taxon>
    </lineage>
</organism>
<protein>
    <submittedName>
        <fullName evidence="1">Uncharacterized protein</fullName>
    </submittedName>
</protein>
<comment type="caution">
    <text evidence="1">The sequence shown here is derived from an EMBL/GenBank/DDBJ whole genome shotgun (WGS) entry which is preliminary data.</text>
</comment>
<name>A0A2P5DKM7_PARAD</name>
<gene>
    <name evidence="1" type="ORF">PanWU01x14_053900</name>
</gene>
<reference evidence="2" key="1">
    <citation type="submission" date="2016-06" db="EMBL/GenBank/DDBJ databases">
        <title>Parallel loss of symbiosis genes in relatives of nitrogen-fixing non-legume Parasponia.</title>
        <authorList>
            <person name="Van Velzen R."/>
            <person name="Holmer R."/>
            <person name="Bu F."/>
            <person name="Rutten L."/>
            <person name="Van Zeijl A."/>
            <person name="Liu W."/>
            <person name="Santuari L."/>
            <person name="Cao Q."/>
            <person name="Sharma T."/>
            <person name="Shen D."/>
            <person name="Roswanjaya Y."/>
            <person name="Wardhani T."/>
            <person name="Kalhor M.S."/>
            <person name="Jansen J."/>
            <person name="Van den Hoogen J."/>
            <person name="Gungor B."/>
            <person name="Hartog M."/>
            <person name="Hontelez J."/>
            <person name="Verver J."/>
            <person name="Yang W.-C."/>
            <person name="Schijlen E."/>
            <person name="Repin R."/>
            <person name="Schilthuizen M."/>
            <person name="Schranz E."/>
            <person name="Heidstra R."/>
            <person name="Miyata K."/>
            <person name="Fedorova E."/>
            <person name="Kohlen W."/>
            <person name="Bisseling T."/>
            <person name="Smit S."/>
            <person name="Geurts R."/>
        </authorList>
    </citation>
    <scope>NUCLEOTIDE SEQUENCE [LARGE SCALE GENOMIC DNA]</scope>
    <source>
        <strain evidence="2">cv. WU1-14</strain>
    </source>
</reference>
<dbReference type="EMBL" id="JXTB01000031">
    <property type="protein sequence ID" value="PON73840.1"/>
    <property type="molecule type" value="Genomic_DNA"/>
</dbReference>
<sequence>MEVAFTFSLVEDGGKGHGQVCYLGANGAKSNLLPKTFAVSDMAAISCLEEVSEVGHYKFNPLQPNCTWYSYSRTLFLPFFIFRSLT</sequence>
<dbReference type="Proteomes" id="UP000237105">
    <property type="component" value="Unassembled WGS sequence"/>
</dbReference>